<dbReference type="InterPro" id="IPR036431">
    <property type="entry name" value="ARID_dom_sf"/>
</dbReference>
<feature type="region of interest" description="Disordered" evidence="4">
    <location>
        <begin position="1"/>
        <end position="42"/>
    </location>
</feature>
<proteinExistence type="predicted"/>
<feature type="compositionally biased region" description="Low complexity" evidence="4">
    <location>
        <begin position="258"/>
        <end position="269"/>
    </location>
</feature>
<keyword evidence="3" id="KW-0862">Zinc</keyword>
<dbReference type="Gene3D" id="3.30.40.100">
    <property type="match status" value="1"/>
</dbReference>
<dbReference type="SUPFAM" id="SSF46774">
    <property type="entry name" value="ARID-like"/>
    <property type="match status" value="1"/>
</dbReference>
<dbReference type="EMBL" id="GBEZ01025381">
    <property type="protein sequence ID" value="JAC61700.1"/>
    <property type="molecule type" value="Transcribed_RNA"/>
</dbReference>
<dbReference type="InterPro" id="IPR042293">
    <property type="entry name" value="ARID4"/>
</dbReference>
<gene>
    <name evidence="7" type="ORF">TSPGSL018_25496</name>
</gene>
<dbReference type="Pfam" id="PF07496">
    <property type="entry name" value="zf-CW"/>
    <property type="match status" value="1"/>
</dbReference>
<protein>
    <recommendedName>
        <fullName evidence="8">ARID domain-containing protein</fullName>
    </recommendedName>
</protein>
<evidence type="ECO:0000256" key="4">
    <source>
        <dbReference type="SAM" id="MobiDB-lite"/>
    </source>
</evidence>
<dbReference type="GO" id="GO:0003677">
    <property type="term" value="F:DNA binding"/>
    <property type="evidence" value="ECO:0007669"/>
    <property type="project" value="InterPro"/>
</dbReference>
<feature type="region of interest" description="Disordered" evidence="4">
    <location>
        <begin position="235"/>
        <end position="308"/>
    </location>
</feature>
<feature type="compositionally biased region" description="Basic residues" evidence="4">
    <location>
        <begin position="21"/>
        <end position="42"/>
    </location>
</feature>
<dbReference type="Pfam" id="PF01388">
    <property type="entry name" value="ARID"/>
    <property type="match status" value="1"/>
</dbReference>
<dbReference type="InterPro" id="IPR011124">
    <property type="entry name" value="Znf_CW"/>
</dbReference>
<feature type="compositionally biased region" description="Polar residues" evidence="4">
    <location>
        <begin position="651"/>
        <end position="664"/>
    </location>
</feature>
<dbReference type="AlphaFoldDB" id="A0A061QTF4"/>
<feature type="domain" description="ARID" evidence="5">
    <location>
        <begin position="122"/>
        <end position="233"/>
    </location>
</feature>
<accession>A0A061QTF4</accession>
<dbReference type="PANTHER" id="PTHR46694:SF1">
    <property type="entry name" value="AT-RICH INTERACTIVE DOMAIN-CONTAINING PROTEIN 4"/>
    <property type="match status" value="1"/>
</dbReference>
<dbReference type="PROSITE" id="PS51011">
    <property type="entry name" value="ARID"/>
    <property type="match status" value="1"/>
</dbReference>
<organism evidence="7">
    <name type="scientific">Tetraselmis sp. GSL018</name>
    <dbReference type="NCBI Taxonomy" id="582737"/>
    <lineage>
        <taxon>Eukaryota</taxon>
        <taxon>Viridiplantae</taxon>
        <taxon>Chlorophyta</taxon>
        <taxon>core chlorophytes</taxon>
        <taxon>Chlorodendrophyceae</taxon>
        <taxon>Chlorodendrales</taxon>
        <taxon>Chlorodendraceae</taxon>
        <taxon>Tetraselmis</taxon>
    </lineage>
</organism>
<keyword evidence="1" id="KW-0479">Metal-binding</keyword>
<evidence type="ECO:0000313" key="7">
    <source>
        <dbReference type="EMBL" id="JAC61700.1"/>
    </source>
</evidence>
<evidence type="ECO:0000256" key="1">
    <source>
        <dbReference type="ARBA" id="ARBA00022723"/>
    </source>
</evidence>
<dbReference type="PANTHER" id="PTHR46694">
    <property type="entry name" value="AT-RICH INTERACTIVE DOMAIN-CONTAINING PROTEIN 4"/>
    <property type="match status" value="1"/>
</dbReference>
<evidence type="ECO:0000256" key="3">
    <source>
        <dbReference type="ARBA" id="ARBA00022833"/>
    </source>
</evidence>
<evidence type="ECO:0000259" key="6">
    <source>
        <dbReference type="PROSITE" id="PS51050"/>
    </source>
</evidence>
<dbReference type="CDD" id="cd16100">
    <property type="entry name" value="ARID"/>
    <property type="match status" value="1"/>
</dbReference>
<evidence type="ECO:0000256" key="2">
    <source>
        <dbReference type="ARBA" id="ARBA00022771"/>
    </source>
</evidence>
<feature type="region of interest" description="Disordered" evidence="4">
    <location>
        <begin position="645"/>
        <end position="664"/>
    </location>
</feature>
<evidence type="ECO:0008006" key="8">
    <source>
        <dbReference type="Google" id="ProtNLM"/>
    </source>
</evidence>
<evidence type="ECO:0000259" key="5">
    <source>
        <dbReference type="PROSITE" id="PS51011"/>
    </source>
</evidence>
<name>A0A061QTF4_9CHLO</name>
<dbReference type="Gene3D" id="1.10.150.60">
    <property type="entry name" value="ARID DNA-binding domain"/>
    <property type="match status" value="1"/>
</dbReference>
<reference evidence="7" key="1">
    <citation type="submission" date="2014-05" db="EMBL/GenBank/DDBJ databases">
        <title>The transcriptome of the halophilic microalga Tetraselmis sp. GSL018 isolated from the Great Salt Lake, Utah.</title>
        <authorList>
            <person name="Jinkerson R.E."/>
            <person name="D'Adamo S."/>
            <person name="Posewitz M.C."/>
        </authorList>
    </citation>
    <scope>NUCLEOTIDE SEQUENCE</scope>
    <source>
        <strain evidence="7">GSL018</strain>
    </source>
</reference>
<dbReference type="GO" id="GO:0008270">
    <property type="term" value="F:zinc ion binding"/>
    <property type="evidence" value="ECO:0007669"/>
    <property type="project" value="UniProtKB-KW"/>
</dbReference>
<keyword evidence="2" id="KW-0863">Zinc-finger</keyword>
<feature type="compositionally biased region" description="Basic and acidic residues" evidence="4">
    <location>
        <begin position="270"/>
        <end position="307"/>
    </location>
</feature>
<feature type="domain" description="CW-type" evidence="6">
    <location>
        <begin position="47"/>
        <end position="96"/>
    </location>
</feature>
<dbReference type="PROSITE" id="PS51050">
    <property type="entry name" value="ZF_CW"/>
    <property type="match status" value="1"/>
</dbReference>
<sequence length="789" mass="85665">MERSASGGPTRAAARGNRYCQPKHAHPPHTATPRHHAPHPHPRRVRRLLPAAWVQCDACGKWRRVAASEVPEGEWSCAMGSDRGRSSCSAPQELSDEEMERLLAEDAQDRFVSRSGRPPLERCTSGEFEADLADFLEFNGDVTLAKQLREKRVMCNNTPIDILGLYRAVINLGGFKANESYDDFGRWTGSINFAGTVFPKMSNFTANNRATSVGNQLLTNYRKFLLAYERAYAPQDIRGPPQPGEGRRHGPHSKRLVRLPAAAVAAQAPSDKRETSLRLPGRRVDKFRDKADRDRAPPRAKPERADPLADLAAAAAAGPQRRGVGLGGQGTDGPAWDAPVKRVEMPRLATAALALKSRHDAADRREDLAVIEREAERQAALEWVALEGNVPDVTPAWSPADGSAPPPGELILVEDAYDDTRLWPAVAAKGADLPRAVADGGTVGNLEGPTTSGQRLGVLEAREDACRDEAPGAAVFPVLLVGASVLGWTTSSRCRLYSQEETERVAASWMPRQLRDLRCSTEARAARADGRRNILAHALKEAAALHHSQQKRAIAIGMVQSAAVRHIGNRLLGLEADIPGRAFLCPSSALWQSFRTAVQNATTPGQLIPQILLLAHQISPLVMRRGQPEAMWTMLRQMLMISEPYGRPTDENNGSHPIGTTPSCSALDDAVSALEEAIRWEEVAALWELTSGNATVRTDGSAVLVALAEERDAQEHHQPSEQMEGCNGSNRTEVSRRSRKRVAPLDLGLSTLSASGGTADDGKRPLSIILKVPGNRSSAVTDRGKRARI</sequence>
<feature type="region of interest" description="Disordered" evidence="4">
    <location>
        <begin position="712"/>
        <end position="742"/>
    </location>
</feature>
<dbReference type="InterPro" id="IPR001606">
    <property type="entry name" value="ARID_dom"/>
</dbReference>